<evidence type="ECO:0000313" key="2">
    <source>
        <dbReference type="Proteomes" id="UP001597283"/>
    </source>
</evidence>
<name>A0ABW4NDV4_9SPHN</name>
<dbReference type="RefSeq" id="WP_380940070.1">
    <property type="nucleotide sequence ID" value="NZ_JBHUFC010000003.1"/>
</dbReference>
<dbReference type="Proteomes" id="UP001597283">
    <property type="component" value="Unassembled WGS sequence"/>
</dbReference>
<protein>
    <submittedName>
        <fullName evidence="1">Uncharacterized protein</fullName>
    </submittedName>
</protein>
<reference evidence="2" key="1">
    <citation type="journal article" date="2019" name="Int. J. Syst. Evol. Microbiol.">
        <title>The Global Catalogue of Microorganisms (GCM) 10K type strain sequencing project: providing services to taxonomists for standard genome sequencing and annotation.</title>
        <authorList>
            <consortium name="The Broad Institute Genomics Platform"/>
            <consortium name="The Broad Institute Genome Sequencing Center for Infectious Disease"/>
            <person name="Wu L."/>
            <person name="Ma J."/>
        </authorList>
    </citation>
    <scope>NUCLEOTIDE SEQUENCE [LARGE SCALE GENOMIC DNA]</scope>
    <source>
        <strain evidence="2">Q85</strain>
    </source>
</reference>
<dbReference type="EMBL" id="JBHUFC010000003">
    <property type="protein sequence ID" value="MFD1787704.1"/>
    <property type="molecule type" value="Genomic_DNA"/>
</dbReference>
<proteinExistence type="predicted"/>
<accession>A0ABW4NDV4</accession>
<comment type="caution">
    <text evidence="1">The sequence shown here is derived from an EMBL/GenBank/DDBJ whole genome shotgun (WGS) entry which is preliminary data.</text>
</comment>
<keyword evidence="2" id="KW-1185">Reference proteome</keyword>
<organism evidence="1 2">
    <name type="scientific">Sphingomonas floccifaciens</name>
    <dbReference type="NCBI Taxonomy" id="1844115"/>
    <lineage>
        <taxon>Bacteria</taxon>
        <taxon>Pseudomonadati</taxon>
        <taxon>Pseudomonadota</taxon>
        <taxon>Alphaproteobacteria</taxon>
        <taxon>Sphingomonadales</taxon>
        <taxon>Sphingomonadaceae</taxon>
        <taxon>Sphingomonas</taxon>
    </lineage>
</organism>
<sequence>MSDPDFSGIDPLRVPEARRRIAAITEYLALQAPNTSDSIRIAASIGLSRWQLQRLATAWRDHRDPKLLVFGSRGTTTRDYGIDHRAAEIGHAIIGRENGTARSATAIAVLIEEECARENVRPPSRPTIWSWLRKARADGRAQMTGSPRIAIGRLWFPLPVANEPTDAMPSLLAAVLLPERRIVAFRVSIDLDQPPSLTAVIDDLERLRSTGSVSSPTSA</sequence>
<evidence type="ECO:0000313" key="1">
    <source>
        <dbReference type="EMBL" id="MFD1787704.1"/>
    </source>
</evidence>
<gene>
    <name evidence="1" type="ORF">ACFSC3_08975</name>
</gene>